<keyword evidence="8 13" id="KW-0547">Nucleotide-binding</keyword>
<evidence type="ECO:0000256" key="1">
    <source>
        <dbReference type="ARBA" id="ARBA00004286"/>
    </source>
</evidence>
<comment type="subcellular location">
    <subcellularLocation>
        <location evidence="1">Chromosome</location>
    </subcellularLocation>
    <subcellularLocation>
        <location evidence="2">Cytoplasm</location>
    </subcellularLocation>
</comment>
<organism evidence="16 17">
    <name type="scientific">Acropora cervicornis</name>
    <name type="common">Staghorn coral</name>
    <dbReference type="NCBI Taxonomy" id="6130"/>
    <lineage>
        <taxon>Eukaryota</taxon>
        <taxon>Metazoa</taxon>
        <taxon>Cnidaria</taxon>
        <taxon>Anthozoa</taxon>
        <taxon>Hexacorallia</taxon>
        <taxon>Scleractinia</taxon>
        <taxon>Astrocoeniina</taxon>
        <taxon>Acroporidae</taxon>
        <taxon>Acropora</taxon>
    </lineage>
</organism>
<evidence type="ECO:0000256" key="7">
    <source>
        <dbReference type="ARBA" id="ARBA00022679"/>
    </source>
</evidence>
<comment type="caution">
    <text evidence="16">The sequence shown here is derived from an EMBL/GenBank/DDBJ whole genome shotgun (WGS) entry which is preliminary data.</text>
</comment>
<comment type="catalytic activity">
    <reaction evidence="12">
        <text>L-seryl-[protein] + ATP = O-phospho-L-seryl-[protein] + ADP + H(+)</text>
        <dbReference type="Rhea" id="RHEA:17989"/>
        <dbReference type="Rhea" id="RHEA-COMP:9863"/>
        <dbReference type="Rhea" id="RHEA-COMP:11604"/>
        <dbReference type="ChEBI" id="CHEBI:15378"/>
        <dbReference type="ChEBI" id="CHEBI:29999"/>
        <dbReference type="ChEBI" id="CHEBI:30616"/>
        <dbReference type="ChEBI" id="CHEBI:83421"/>
        <dbReference type="ChEBI" id="CHEBI:456216"/>
        <dbReference type="EC" id="2.7.11.1"/>
    </reaction>
</comment>
<evidence type="ECO:0000256" key="13">
    <source>
        <dbReference type="PROSITE-ProRule" id="PRU10141"/>
    </source>
</evidence>
<evidence type="ECO:0000313" key="16">
    <source>
        <dbReference type="EMBL" id="KAK2572532.1"/>
    </source>
</evidence>
<feature type="compositionally biased region" description="Polar residues" evidence="14">
    <location>
        <begin position="66"/>
        <end position="79"/>
    </location>
</feature>
<dbReference type="SMART" id="SM01331">
    <property type="entry name" value="DUF3635"/>
    <property type="match status" value="1"/>
</dbReference>
<evidence type="ECO:0000313" key="17">
    <source>
        <dbReference type="Proteomes" id="UP001249851"/>
    </source>
</evidence>
<dbReference type="GO" id="GO:0000278">
    <property type="term" value="P:mitotic cell cycle"/>
    <property type="evidence" value="ECO:0007669"/>
    <property type="project" value="TreeGrafter"/>
</dbReference>
<dbReference type="PANTHER" id="PTHR24419">
    <property type="entry name" value="INTERLEUKIN-1 RECEPTOR-ASSOCIATED KINASE"/>
    <property type="match status" value="1"/>
</dbReference>
<dbReference type="InterPro" id="IPR011009">
    <property type="entry name" value="Kinase-like_dom_sf"/>
</dbReference>
<dbReference type="Gene3D" id="3.30.200.20">
    <property type="entry name" value="Phosphorylase Kinase, domain 1"/>
    <property type="match status" value="1"/>
</dbReference>
<keyword evidence="9 16" id="KW-0418">Kinase</keyword>
<evidence type="ECO:0000256" key="8">
    <source>
        <dbReference type="ARBA" id="ARBA00022741"/>
    </source>
</evidence>
<evidence type="ECO:0000256" key="11">
    <source>
        <dbReference type="ARBA" id="ARBA00047899"/>
    </source>
</evidence>
<evidence type="ECO:0000256" key="2">
    <source>
        <dbReference type="ARBA" id="ARBA00004496"/>
    </source>
</evidence>
<evidence type="ECO:0000256" key="5">
    <source>
        <dbReference type="ARBA" id="ARBA00022490"/>
    </source>
</evidence>
<dbReference type="SUPFAM" id="SSF56112">
    <property type="entry name" value="Protein kinase-like (PK-like)"/>
    <property type="match status" value="1"/>
</dbReference>
<protein>
    <recommendedName>
        <fullName evidence="3">non-specific serine/threonine protein kinase</fullName>
        <ecNumber evidence="3">2.7.11.1</ecNumber>
    </recommendedName>
</protein>
<evidence type="ECO:0000256" key="3">
    <source>
        <dbReference type="ARBA" id="ARBA00012513"/>
    </source>
</evidence>
<reference evidence="16" key="1">
    <citation type="journal article" date="2023" name="G3 (Bethesda)">
        <title>Whole genome assembly and annotation of the endangered Caribbean coral Acropora cervicornis.</title>
        <authorList>
            <person name="Selwyn J.D."/>
            <person name="Vollmer S.V."/>
        </authorList>
    </citation>
    <scope>NUCLEOTIDE SEQUENCE</scope>
    <source>
        <strain evidence="16">K2</strain>
    </source>
</reference>
<keyword evidence="17" id="KW-1185">Reference proteome</keyword>
<evidence type="ECO:0000256" key="12">
    <source>
        <dbReference type="ARBA" id="ARBA00048679"/>
    </source>
</evidence>
<feature type="domain" description="Protein kinase" evidence="15">
    <location>
        <begin position="398"/>
        <end position="692"/>
    </location>
</feature>
<dbReference type="PROSITE" id="PS50011">
    <property type="entry name" value="PROTEIN_KINASE_DOM"/>
    <property type="match status" value="1"/>
</dbReference>
<dbReference type="GO" id="GO:0035556">
    <property type="term" value="P:intracellular signal transduction"/>
    <property type="evidence" value="ECO:0007669"/>
    <property type="project" value="TreeGrafter"/>
</dbReference>
<evidence type="ECO:0000256" key="14">
    <source>
        <dbReference type="SAM" id="MobiDB-lite"/>
    </source>
</evidence>
<dbReference type="SMART" id="SM00220">
    <property type="entry name" value="S_TKc"/>
    <property type="match status" value="1"/>
</dbReference>
<comment type="catalytic activity">
    <reaction evidence="11">
        <text>L-threonyl-[protein] + ATP = O-phospho-L-threonyl-[protein] + ADP + H(+)</text>
        <dbReference type="Rhea" id="RHEA:46608"/>
        <dbReference type="Rhea" id="RHEA-COMP:11060"/>
        <dbReference type="Rhea" id="RHEA-COMP:11605"/>
        <dbReference type="ChEBI" id="CHEBI:15378"/>
        <dbReference type="ChEBI" id="CHEBI:30013"/>
        <dbReference type="ChEBI" id="CHEBI:30616"/>
        <dbReference type="ChEBI" id="CHEBI:61977"/>
        <dbReference type="ChEBI" id="CHEBI:456216"/>
        <dbReference type="EC" id="2.7.11.1"/>
    </reaction>
</comment>
<sequence>MPKRPLVVKTYGRHKYRTVKAQSWLSPDETFLSPFGDQSRLSSKFEFNTSDTNLKPKTARWENYSKKAQNSCQNGSIQEESSEFSDKENKIPYNCKDSSGDVVVQERRPRRKKRRQNLFNNLSPLTSVTQHEKTKGAELGNENVEICKPEIILANDSLEIREDNNWQEPPQQNCPKHDLLNNDMNGQSLNENSLGNSFSSCPQELRISDYRFGNSNATCSRINSYHATSTPMLNVKTSQVIPHKSYETGKLLSQSSLSGKPVLETLKITPIQGQKLSSDSEKSVSSCTDYPKRDFNQKNTVLKSWRTVNGGDLPVDLKECVVRLEKLRITPLKKRSRSYERSAIITEDEALTPAKKKMPCWKCPEKEKVELSAFDKILLECDQKEPFRFADIIDSSVLKTCVKIGEGIYGEVFRAQHENGKASALKIIPVEGDFQVNGTPQKTFEEILPEIVISNVSCCQDKYPDHLLAEWDRWDEENSSENDRPDIFSIDQYFVVFEFSDGGKDLESFEFRALSEAWSVLHQVSLGLAVAENALEFEHRDLHWGNVLISRTEDEFIESSLLGENRIVPTNGVRVSLIDFTLSRLTKDGLTVFCNLAEDESLFTGKGDYQFDVYRLMKKATQNDWETFEPYTNALWLHYLADKLLKKKKYHRKEKDVESDFKKFLRQAKKCSSTTELVFEFFGCGSVVAAVD</sequence>
<dbReference type="GO" id="GO:0005737">
    <property type="term" value="C:cytoplasm"/>
    <property type="evidence" value="ECO:0007669"/>
    <property type="project" value="UniProtKB-SubCell"/>
</dbReference>
<evidence type="ECO:0000256" key="4">
    <source>
        <dbReference type="ARBA" id="ARBA00022454"/>
    </source>
</evidence>
<keyword evidence="4" id="KW-0158">Chromosome</keyword>
<dbReference type="GO" id="GO:0005524">
    <property type="term" value="F:ATP binding"/>
    <property type="evidence" value="ECO:0007669"/>
    <property type="project" value="UniProtKB-UniRule"/>
</dbReference>
<keyword evidence="10 13" id="KW-0067">ATP-binding</keyword>
<dbReference type="EC" id="2.7.11.1" evidence="3"/>
<evidence type="ECO:0000256" key="6">
    <source>
        <dbReference type="ARBA" id="ARBA00022527"/>
    </source>
</evidence>
<dbReference type="Gene3D" id="1.10.510.10">
    <property type="entry name" value="Transferase(Phosphotransferase) domain 1"/>
    <property type="match status" value="1"/>
</dbReference>
<dbReference type="PANTHER" id="PTHR24419:SF18">
    <property type="entry name" value="SERINE_THREONINE-PROTEIN KINASE HASPIN"/>
    <property type="match status" value="1"/>
</dbReference>
<gene>
    <name evidence="16" type="ORF">P5673_002790</name>
</gene>
<dbReference type="InterPro" id="IPR017441">
    <property type="entry name" value="Protein_kinase_ATP_BS"/>
</dbReference>
<evidence type="ECO:0000256" key="9">
    <source>
        <dbReference type="ARBA" id="ARBA00022777"/>
    </source>
</evidence>
<feature type="binding site" evidence="13">
    <location>
        <position position="426"/>
    </location>
    <ligand>
        <name>ATP</name>
        <dbReference type="ChEBI" id="CHEBI:30616"/>
    </ligand>
</feature>
<name>A0AAD9R3U9_ACRCE</name>
<dbReference type="Proteomes" id="UP001249851">
    <property type="component" value="Unassembled WGS sequence"/>
</dbReference>
<dbReference type="InterPro" id="IPR000719">
    <property type="entry name" value="Prot_kinase_dom"/>
</dbReference>
<dbReference type="InterPro" id="IPR024604">
    <property type="entry name" value="GSG2_C"/>
</dbReference>
<proteinExistence type="predicted"/>
<keyword evidence="6" id="KW-0723">Serine/threonine-protein kinase</keyword>
<dbReference type="GO" id="GO:0005694">
    <property type="term" value="C:chromosome"/>
    <property type="evidence" value="ECO:0007669"/>
    <property type="project" value="UniProtKB-SubCell"/>
</dbReference>
<dbReference type="Pfam" id="PF12330">
    <property type="entry name" value="Haspin_kinase"/>
    <property type="match status" value="1"/>
</dbReference>
<dbReference type="PROSITE" id="PS00107">
    <property type="entry name" value="PROTEIN_KINASE_ATP"/>
    <property type="match status" value="1"/>
</dbReference>
<evidence type="ECO:0000259" key="15">
    <source>
        <dbReference type="PROSITE" id="PS50011"/>
    </source>
</evidence>
<evidence type="ECO:0000256" key="10">
    <source>
        <dbReference type="ARBA" id="ARBA00022840"/>
    </source>
</evidence>
<dbReference type="GO" id="GO:0072354">
    <property type="term" value="F:histone H3T3 kinase activity"/>
    <property type="evidence" value="ECO:0007669"/>
    <property type="project" value="TreeGrafter"/>
</dbReference>
<feature type="region of interest" description="Disordered" evidence="14">
    <location>
        <begin position="66"/>
        <end position="137"/>
    </location>
</feature>
<dbReference type="FunFam" id="1.10.510.10:FF:000401">
    <property type="entry name" value="serine/threonine-protein kinase haspin"/>
    <property type="match status" value="1"/>
</dbReference>
<dbReference type="AlphaFoldDB" id="A0AAD9R3U9"/>
<accession>A0AAD9R3U9</accession>
<reference evidence="16" key="2">
    <citation type="journal article" date="2023" name="Science">
        <title>Genomic signatures of disease resistance in endangered staghorn corals.</title>
        <authorList>
            <person name="Vollmer S.V."/>
            <person name="Selwyn J.D."/>
            <person name="Despard B.A."/>
            <person name="Roesel C.L."/>
        </authorList>
    </citation>
    <scope>NUCLEOTIDE SEQUENCE</scope>
    <source>
        <strain evidence="16">K2</strain>
    </source>
</reference>
<keyword evidence="5" id="KW-0963">Cytoplasm</keyword>
<dbReference type="EMBL" id="JARQWQ010000004">
    <property type="protein sequence ID" value="KAK2572532.1"/>
    <property type="molecule type" value="Genomic_DNA"/>
</dbReference>
<dbReference type="GO" id="GO:0005634">
    <property type="term" value="C:nucleus"/>
    <property type="evidence" value="ECO:0007669"/>
    <property type="project" value="TreeGrafter"/>
</dbReference>
<keyword evidence="7" id="KW-0808">Transferase</keyword>
<feature type="compositionally biased region" description="Polar residues" evidence="14">
    <location>
        <begin position="117"/>
        <end position="129"/>
    </location>
</feature>